<dbReference type="EMBL" id="ADLN01000002">
    <property type="protein sequence ID" value="EHI61538.1"/>
    <property type="molecule type" value="Genomic_DNA"/>
</dbReference>
<dbReference type="Proteomes" id="UP000005384">
    <property type="component" value="Unassembled WGS sequence"/>
</dbReference>
<dbReference type="GO" id="GO:0042918">
    <property type="term" value="P:alkanesulfonate transmembrane transport"/>
    <property type="evidence" value="ECO:0007669"/>
    <property type="project" value="UniProtKB-ARBA"/>
</dbReference>
<dbReference type="PANTHER" id="PTHR30151">
    <property type="entry name" value="ALKANE SULFONATE ABC TRANSPORTER-RELATED, MEMBRANE SUBUNIT"/>
    <property type="match status" value="1"/>
</dbReference>
<evidence type="ECO:0000256" key="1">
    <source>
        <dbReference type="ARBA" id="ARBA00004651"/>
    </source>
</evidence>
<proteinExistence type="inferred from homology"/>
<dbReference type="PATRIC" id="fig|742737.3.peg.559"/>
<dbReference type="SUPFAM" id="SSF161098">
    <property type="entry name" value="MetI-like"/>
    <property type="match status" value="1"/>
</dbReference>
<evidence type="ECO:0000256" key="7">
    <source>
        <dbReference type="RuleBase" id="RU363032"/>
    </source>
</evidence>
<feature type="transmembrane region" description="Helical" evidence="7">
    <location>
        <begin position="223"/>
        <end position="245"/>
    </location>
</feature>
<comment type="caution">
    <text evidence="9">The sequence shown here is derived from an EMBL/GenBank/DDBJ whole genome shotgun (WGS) entry which is preliminary data.</text>
</comment>
<keyword evidence="10" id="KW-1185">Reference proteome</keyword>
<keyword evidence="4 7" id="KW-0812">Transmembrane</keyword>
<dbReference type="PANTHER" id="PTHR30151:SF0">
    <property type="entry name" value="ABC TRANSPORTER PERMEASE PROTEIN MJ0413-RELATED"/>
    <property type="match status" value="1"/>
</dbReference>
<evidence type="ECO:0000256" key="6">
    <source>
        <dbReference type="ARBA" id="ARBA00023136"/>
    </source>
</evidence>
<dbReference type="InterPro" id="IPR000515">
    <property type="entry name" value="MetI-like"/>
</dbReference>
<feature type="transmembrane region" description="Helical" evidence="7">
    <location>
        <begin position="69"/>
        <end position="89"/>
    </location>
</feature>
<keyword evidence="2 7" id="KW-0813">Transport</keyword>
<keyword evidence="5 7" id="KW-1133">Transmembrane helix</keyword>
<dbReference type="CDD" id="cd06261">
    <property type="entry name" value="TM_PBP2"/>
    <property type="match status" value="1"/>
</dbReference>
<dbReference type="AlphaFoldDB" id="G5IAI1"/>
<comment type="similarity">
    <text evidence="7">Belongs to the binding-protein-dependent transport system permease family.</text>
</comment>
<dbReference type="PROSITE" id="PS50928">
    <property type="entry name" value="ABC_TM1"/>
    <property type="match status" value="1"/>
</dbReference>
<feature type="transmembrane region" description="Helical" evidence="7">
    <location>
        <begin position="191"/>
        <end position="211"/>
    </location>
</feature>
<protein>
    <recommendedName>
        <fullName evidence="8">ABC transmembrane type-1 domain-containing protein</fullName>
    </recommendedName>
</protein>
<evidence type="ECO:0000256" key="2">
    <source>
        <dbReference type="ARBA" id="ARBA00022448"/>
    </source>
</evidence>
<comment type="subcellular location">
    <subcellularLocation>
        <location evidence="1 7">Cell membrane</location>
        <topology evidence="1 7">Multi-pass membrane protein</topology>
    </subcellularLocation>
</comment>
<feature type="domain" description="ABC transmembrane type-1" evidence="8">
    <location>
        <begin position="62"/>
        <end position="242"/>
    </location>
</feature>
<keyword evidence="6 7" id="KW-0472">Membrane</keyword>
<evidence type="ECO:0000256" key="3">
    <source>
        <dbReference type="ARBA" id="ARBA00022475"/>
    </source>
</evidence>
<organism evidence="9 10">
    <name type="scientific">Hungatella hathewayi WAL-18680</name>
    <dbReference type="NCBI Taxonomy" id="742737"/>
    <lineage>
        <taxon>Bacteria</taxon>
        <taxon>Bacillati</taxon>
        <taxon>Bacillota</taxon>
        <taxon>Clostridia</taxon>
        <taxon>Lachnospirales</taxon>
        <taxon>Lachnospiraceae</taxon>
        <taxon>Hungatella</taxon>
    </lineage>
</organism>
<feature type="transmembrane region" description="Helical" evidence="7">
    <location>
        <begin position="128"/>
        <end position="147"/>
    </location>
</feature>
<sequence length="254" mass="28048">MTNKKNLFYYVAPYCSILLLFLGWLYISSTKPELFPTPAATWDRLILLLEKPLARVPLWKHVINSLRRVVIALVAASVAGVIFGIFMGWNRTFNATLGSLFQIIRPIPPIAWIPLITIWFGIGEFPKVLIIFIGTFSIVVTNTYTGVAMVDPLNLAVGKIFHASKREILTEIVLPAALPAIFSGIRMAIGVGWAIVLAAEMVGAASGVGFLIFRGNELRDMSLIFVCMFIIGIIGALLSVGASWLERRLCPWKN</sequence>
<evidence type="ECO:0000313" key="10">
    <source>
        <dbReference type="Proteomes" id="UP000005384"/>
    </source>
</evidence>
<dbReference type="HOGENOM" id="CLU_046113_1_4_9"/>
<evidence type="ECO:0000259" key="8">
    <source>
        <dbReference type="PROSITE" id="PS50928"/>
    </source>
</evidence>
<dbReference type="FunFam" id="1.10.3720.10:FF:000003">
    <property type="entry name" value="Aliphatic sulfonate ABC transporter permease"/>
    <property type="match status" value="1"/>
</dbReference>
<dbReference type="RefSeq" id="WP_006778545.1">
    <property type="nucleotide sequence ID" value="NZ_CP040506.1"/>
</dbReference>
<dbReference type="Gene3D" id="1.10.3720.10">
    <property type="entry name" value="MetI-like"/>
    <property type="match status" value="1"/>
</dbReference>
<feature type="transmembrane region" description="Helical" evidence="7">
    <location>
        <begin position="7"/>
        <end position="27"/>
    </location>
</feature>
<dbReference type="GO" id="GO:0005886">
    <property type="term" value="C:plasma membrane"/>
    <property type="evidence" value="ECO:0007669"/>
    <property type="project" value="UniProtKB-SubCell"/>
</dbReference>
<reference evidence="9 10" key="1">
    <citation type="submission" date="2011-08" db="EMBL/GenBank/DDBJ databases">
        <title>The Genome Sequence of Clostridium hathewayi WAL-18680.</title>
        <authorList>
            <consortium name="The Broad Institute Genome Sequencing Platform"/>
            <person name="Earl A."/>
            <person name="Ward D."/>
            <person name="Feldgarden M."/>
            <person name="Gevers D."/>
            <person name="Finegold S.M."/>
            <person name="Summanen P.H."/>
            <person name="Molitoris D.R."/>
            <person name="Song M."/>
            <person name="Daigneault M."/>
            <person name="Allen-Vercoe E."/>
            <person name="Young S.K."/>
            <person name="Zeng Q."/>
            <person name="Gargeya S."/>
            <person name="Fitzgerald M."/>
            <person name="Haas B."/>
            <person name="Abouelleil A."/>
            <person name="Alvarado L."/>
            <person name="Arachchi H.M."/>
            <person name="Berlin A."/>
            <person name="Brown A."/>
            <person name="Chapman S.B."/>
            <person name="Chen Z."/>
            <person name="Dunbar C."/>
            <person name="Freedman E."/>
            <person name="Gearin G."/>
            <person name="Gellesch M."/>
            <person name="Goldberg J."/>
            <person name="Griggs A."/>
            <person name="Gujja S."/>
            <person name="Heiman D."/>
            <person name="Howarth C."/>
            <person name="Larson L."/>
            <person name="Lui A."/>
            <person name="MacDonald P.J.P."/>
            <person name="Montmayeur A."/>
            <person name="Murphy C."/>
            <person name="Neiman D."/>
            <person name="Pearson M."/>
            <person name="Priest M."/>
            <person name="Roberts A."/>
            <person name="Saif S."/>
            <person name="Shea T."/>
            <person name="Shenoy N."/>
            <person name="Sisk P."/>
            <person name="Stolte C."/>
            <person name="Sykes S."/>
            <person name="Wortman J."/>
            <person name="Nusbaum C."/>
            <person name="Birren B."/>
        </authorList>
    </citation>
    <scope>NUCLEOTIDE SEQUENCE [LARGE SCALE GENOMIC DNA]</scope>
    <source>
        <strain evidence="9 10">WAL-18680</strain>
    </source>
</reference>
<feature type="transmembrane region" description="Helical" evidence="7">
    <location>
        <begin position="101"/>
        <end position="122"/>
    </location>
</feature>
<name>G5IAI1_9FIRM</name>
<accession>G5IAI1</accession>
<gene>
    <name evidence="9" type="ORF">HMPREF9473_00561</name>
</gene>
<evidence type="ECO:0000313" key="9">
    <source>
        <dbReference type="EMBL" id="EHI61538.1"/>
    </source>
</evidence>
<dbReference type="InterPro" id="IPR035906">
    <property type="entry name" value="MetI-like_sf"/>
</dbReference>
<evidence type="ECO:0000256" key="4">
    <source>
        <dbReference type="ARBA" id="ARBA00022692"/>
    </source>
</evidence>
<evidence type="ECO:0000256" key="5">
    <source>
        <dbReference type="ARBA" id="ARBA00022989"/>
    </source>
</evidence>
<dbReference type="Pfam" id="PF00528">
    <property type="entry name" value="BPD_transp_1"/>
    <property type="match status" value="1"/>
</dbReference>
<keyword evidence="3" id="KW-1003">Cell membrane</keyword>